<sequence length="162" mass="18664">MSMEIERKFLLPALPEAIRERFVVRSEQRIEQTYLAIDDTQELRIRRITDLATGARTYTHTFKNGKGLAREEIEYAISESLYGQVAEAFGAVALTKIRTTAEWEGLVVEIDRYDQLDLTVLEVEFDSEDAAHAFVAPDWFGRDISAEKAYSNKTVWRSLQRK</sequence>
<dbReference type="Gene3D" id="2.40.320.10">
    <property type="entry name" value="Hypothetical Protein Pfu-838710-001"/>
    <property type="match status" value="1"/>
</dbReference>
<name>A0A7X0RR49_9BACL</name>
<organism evidence="3 4">
    <name type="scientific">Cohnella nanjingensis</name>
    <dbReference type="NCBI Taxonomy" id="1387779"/>
    <lineage>
        <taxon>Bacteria</taxon>
        <taxon>Bacillati</taxon>
        <taxon>Bacillota</taxon>
        <taxon>Bacilli</taxon>
        <taxon>Bacillales</taxon>
        <taxon>Paenibacillaceae</taxon>
        <taxon>Cohnella</taxon>
    </lineage>
</organism>
<proteinExistence type="predicted"/>
<feature type="domain" description="CYTH" evidence="2">
    <location>
        <begin position="2"/>
        <end position="162"/>
    </location>
</feature>
<dbReference type="SUPFAM" id="SSF55154">
    <property type="entry name" value="CYTH-like phosphatases"/>
    <property type="match status" value="1"/>
</dbReference>
<evidence type="ECO:0000313" key="3">
    <source>
        <dbReference type="EMBL" id="MBB6672138.1"/>
    </source>
</evidence>
<keyword evidence="4" id="KW-1185">Reference proteome</keyword>
<evidence type="ECO:0000259" key="2">
    <source>
        <dbReference type="PROSITE" id="PS51707"/>
    </source>
</evidence>
<gene>
    <name evidence="3" type="ORF">H7C19_15775</name>
</gene>
<dbReference type="PROSITE" id="PS51707">
    <property type="entry name" value="CYTH"/>
    <property type="match status" value="1"/>
</dbReference>
<dbReference type="PIRSF" id="PIRSF016487">
    <property type="entry name" value="CYTH_UCP016487"/>
    <property type="match status" value="1"/>
</dbReference>
<dbReference type="RefSeq" id="WP_185143618.1">
    <property type="nucleotide sequence ID" value="NZ_JACJVP010000025.1"/>
</dbReference>
<protein>
    <submittedName>
        <fullName evidence="3">CYTH domain-containing protein</fullName>
    </submittedName>
</protein>
<dbReference type="PANTHER" id="PTHR40114:SF1">
    <property type="entry name" value="SLR0698 PROTEIN"/>
    <property type="match status" value="1"/>
</dbReference>
<reference evidence="3 4" key="1">
    <citation type="submission" date="2020-08" db="EMBL/GenBank/DDBJ databases">
        <title>Cohnella phylogeny.</title>
        <authorList>
            <person name="Dunlap C."/>
        </authorList>
    </citation>
    <scope>NUCLEOTIDE SEQUENCE [LARGE SCALE GENOMIC DNA]</scope>
    <source>
        <strain evidence="3 4">DSM 28246</strain>
    </source>
</reference>
<dbReference type="InterPro" id="IPR012042">
    <property type="entry name" value="NeuTTM/CthTTM-like"/>
</dbReference>
<dbReference type="InterPro" id="IPR033469">
    <property type="entry name" value="CYTH-like_dom_sf"/>
</dbReference>
<dbReference type="EMBL" id="JACJVP010000025">
    <property type="protein sequence ID" value="MBB6672138.1"/>
    <property type="molecule type" value="Genomic_DNA"/>
</dbReference>
<dbReference type="AlphaFoldDB" id="A0A7X0RR49"/>
<accession>A0A7X0RR49</accession>
<comment type="caution">
    <text evidence="3">The sequence shown here is derived from an EMBL/GenBank/DDBJ whole genome shotgun (WGS) entry which is preliminary data.</text>
</comment>
<dbReference type="Pfam" id="PF01928">
    <property type="entry name" value="CYTH"/>
    <property type="match status" value="1"/>
</dbReference>
<dbReference type="Proteomes" id="UP000547209">
    <property type="component" value="Unassembled WGS sequence"/>
</dbReference>
<evidence type="ECO:0000256" key="1">
    <source>
        <dbReference type="PIRSR" id="PIRSR016487-1"/>
    </source>
</evidence>
<evidence type="ECO:0000313" key="4">
    <source>
        <dbReference type="Proteomes" id="UP000547209"/>
    </source>
</evidence>
<dbReference type="SMART" id="SM01118">
    <property type="entry name" value="CYTH"/>
    <property type="match status" value="1"/>
</dbReference>
<feature type="active site" description="Proton acceptor" evidence="1">
    <location>
        <position position="34"/>
    </location>
</feature>
<dbReference type="PANTHER" id="PTHR40114">
    <property type="entry name" value="SLR0698 PROTEIN"/>
    <property type="match status" value="1"/>
</dbReference>
<dbReference type="InterPro" id="IPR023577">
    <property type="entry name" value="CYTH_domain"/>
</dbReference>